<dbReference type="PANTHER" id="PTHR47829:SF1">
    <property type="entry name" value="HAD FAMILY PHOSPHATASE"/>
    <property type="match status" value="1"/>
</dbReference>
<dbReference type="InterPro" id="IPR006439">
    <property type="entry name" value="HAD-SF_hydro_IA"/>
</dbReference>
<dbReference type="PRINTS" id="PR00413">
    <property type="entry name" value="HADHALOGNASE"/>
</dbReference>
<dbReference type="InterPro" id="IPR036412">
    <property type="entry name" value="HAD-like_sf"/>
</dbReference>
<organism evidence="1">
    <name type="scientific">freshwater metagenome</name>
    <dbReference type="NCBI Taxonomy" id="449393"/>
    <lineage>
        <taxon>unclassified sequences</taxon>
        <taxon>metagenomes</taxon>
        <taxon>ecological metagenomes</taxon>
    </lineage>
</organism>
<dbReference type="SFLD" id="SFLDG01129">
    <property type="entry name" value="C1.5:_HAD__Beta-PGM__Phosphata"/>
    <property type="match status" value="1"/>
</dbReference>
<dbReference type="InterPro" id="IPR023198">
    <property type="entry name" value="PGP-like_dom2"/>
</dbReference>
<dbReference type="InterPro" id="IPR052898">
    <property type="entry name" value="ACAD10-like"/>
</dbReference>
<evidence type="ECO:0000313" key="1">
    <source>
        <dbReference type="EMBL" id="CAB5126802.1"/>
    </source>
</evidence>
<dbReference type="NCBIfam" id="TIGR01509">
    <property type="entry name" value="HAD-SF-IA-v3"/>
    <property type="match status" value="1"/>
</dbReference>
<dbReference type="SUPFAM" id="SSF56784">
    <property type="entry name" value="HAD-like"/>
    <property type="match status" value="1"/>
</dbReference>
<dbReference type="InterPro" id="IPR023214">
    <property type="entry name" value="HAD_sf"/>
</dbReference>
<accession>A0A6J7W3D4</accession>
<dbReference type="CDD" id="cd02603">
    <property type="entry name" value="HAD_sEH-N_like"/>
    <property type="match status" value="1"/>
</dbReference>
<proteinExistence type="predicted"/>
<gene>
    <name evidence="1" type="ORF">UFOPK4422_01064</name>
</gene>
<dbReference type="PANTHER" id="PTHR47829">
    <property type="entry name" value="HYDROLASE, PUTATIVE (AFU_ORTHOLOGUE AFUA_1G12880)-RELATED"/>
    <property type="match status" value="1"/>
</dbReference>
<sequence length="216" mass="23904">MLDTTPQGTNIRAIVFDFGGVLITSITHQLHNIAVDHGVDVATMLSILLGPHESGSHPWHQAERGEIAVSAIQEGLQPWATPHGVHLVGNEIEALMAPGQYTVITPMLDKVSELRKRGYATGLLTNSFAEFRPTMQRDLRFEDFSAVVESFAIGARKPEPAIYEATARMLQVEHSEILYLDDFPQNIAMARTFSWTTIEVRDPLVALAEIDSFLPD</sequence>
<dbReference type="Gene3D" id="3.40.50.1000">
    <property type="entry name" value="HAD superfamily/HAD-like"/>
    <property type="match status" value="1"/>
</dbReference>
<dbReference type="AlphaFoldDB" id="A0A6J7W3D4"/>
<reference evidence="1" key="1">
    <citation type="submission" date="2020-05" db="EMBL/GenBank/DDBJ databases">
        <authorList>
            <person name="Chiriac C."/>
            <person name="Salcher M."/>
            <person name="Ghai R."/>
            <person name="Kavagutti S V."/>
        </authorList>
    </citation>
    <scope>NUCLEOTIDE SEQUENCE</scope>
</reference>
<dbReference type="SFLD" id="SFLDS00003">
    <property type="entry name" value="Haloacid_Dehalogenase"/>
    <property type="match status" value="1"/>
</dbReference>
<dbReference type="Gene3D" id="1.10.150.240">
    <property type="entry name" value="Putative phosphatase, domain 2"/>
    <property type="match status" value="1"/>
</dbReference>
<name>A0A6J7W3D4_9ZZZZ</name>
<protein>
    <submittedName>
        <fullName evidence="1">Unannotated protein</fullName>
    </submittedName>
</protein>
<dbReference type="EMBL" id="CAFBRX010000107">
    <property type="protein sequence ID" value="CAB5126802.1"/>
    <property type="molecule type" value="Genomic_DNA"/>
</dbReference>
<dbReference type="Pfam" id="PF00702">
    <property type="entry name" value="Hydrolase"/>
    <property type="match status" value="1"/>
</dbReference>